<dbReference type="HOGENOM" id="CLU_1504990_0_0_1"/>
<reference evidence="1" key="1">
    <citation type="journal article" date="2013" name="Genome Biol.">
        <title>Draft genome of the mountain pine beetle, Dendroctonus ponderosae Hopkins, a major forest pest.</title>
        <authorList>
            <person name="Keeling C.I."/>
            <person name="Yuen M.M."/>
            <person name="Liao N.Y."/>
            <person name="Docking T.R."/>
            <person name="Chan S.K."/>
            <person name="Taylor G.A."/>
            <person name="Palmquist D.L."/>
            <person name="Jackman S.D."/>
            <person name="Nguyen A."/>
            <person name="Li M."/>
            <person name="Henderson H."/>
            <person name="Janes J.K."/>
            <person name="Zhao Y."/>
            <person name="Pandoh P."/>
            <person name="Moore R."/>
            <person name="Sperling F.A."/>
            <person name="Huber D.P."/>
            <person name="Birol I."/>
            <person name="Jones S.J."/>
            <person name="Bohlmann J."/>
        </authorList>
    </citation>
    <scope>NUCLEOTIDE SEQUENCE</scope>
</reference>
<evidence type="ECO:0000313" key="1">
    <source>
        <dbReference type="EMBL" id="ENN71039.1"/>
    </source>
</evidence>
<sequence>MRLNVSPCWKKGIPIVISPEGWVFITPPLVDVFSVLQKQVAMLDGQSRANQDPQTKILNESGLSAKHSAKGPLLTIAHKQATLELARDHVDLNLDDWKIVLFTDEVRVGLKSSDGRAFIWKRPGERYSQACVVPQLVFRGGSIIFWGGISLEAIRRRSLTSQKYIQEILKTMSYLLHFT</sequence>
<proteinExistence type="predicted"/>
<protein>
    <submittedName>
        <fullName evidence="1">Uncharacterized protein</fullName>
    </submittedName>
</protein>
<dbReference type="EMBL" id="KB741279">
    <property type="protein sequence ID" value="ENN71039.1"/>
    <property type="molecule type" value="Genomic_DNA"/>
</dbReference>
<dbReference type="OMA" id="HAIMFMA"/>
<dbReference type="InterPro" id="IPR036397">
    <property type="entry name" value="RNaseH_sf"/>
</dbReference>
<accession>N6STN9</accession>
<dbReference type="AlphaFoldDB" id="N6STN9"/>
<gene>
    <name evidence="1" type="ORF">YQE_12250</name>
</gene>
<dbReference type="Gene3D" id="3.30.420.10">
    <property type="entry name" value="Ribonuclease H-like superfamily/Ribonuclease H"/>
    <property type="match status" value="1"/>
</dbReference>
<dbReference type="GO" id="GO:0003676">
    <property type="term" value="F:nucleic acid binding"/>
    <property type="evidence" value="ECO:0007669"/>
    <property type="project" value="InterPro"/>
</dbReference>
<organism evidence="1">
    <name type="scientific">Dendroctonus ponderosae</name>
    <name type="common">Mountain pine beetle</name>
    <dbReference type="NCBI Taxonomy" id="77166"/>
    <lineage>
        <taxon>Eukaryota</taxon>
        <taxon>Metazoa</taxon>
        <taxon>Ecdysozoa</taxon>
        <taxon>Arthropoda</taxon>
        <taxon>Hexapoda</taxon>
        <taxon>Insecta</taxon>
        <taxon>Pterygota</taxon>
        <taxon>Neoptera</taxon>
        <taxon>Endopterygota</taxon>
        <taxon>Coleoptera</taxon>
        <taxon>Polyphaga</taxon>
        <taxon>Cucujiformia</taxon>
        <taxon>Curculionidae</taxon>
        <taxon>Scolytinae</taxon>
        <taxon>Dendroctonus</taxon>
    </lineage>
</organism>
<name>N6STN9_DENPD</name>
<feature type="non-terminal residue" evidence="1">
    <location>
        <position position="1"/>
    </location>
</feature>